<evidence type="ECO:0008006" key="3">
    <source>
        <dbReference type="Google" id="ProtNLM"/>
    </source>
</evidence>
<dbReference type="AlphaFoldDB" id="A0A4Y2K5K3"/>
<dbReference type="OrthoDB" id="6766867at2759"/>
<evidence type="ECO:0000313" key="1">
    <source>
        <dbReference type="EMBL" id="GBM97075.1"/>
    </source>
</evidence>
<evidence type="ECO:0000313" key="2">
    <source>
        <dbReference type="Proteomes" id="UP000499080"/>
    </source>
</evidence>
<keyword evidence="2" id="KW-1185">Reference proteome</keyword>
<sequence length="122" mass="13655">MEETHSKKFHRVRKEEHYSLIQEPDSMYIGHVSPPSGSSENIASPIISYLNGRGLSLKNLVVIGCDGTGVNTGWKKGVIRRIEKSVGRPLQWAICRLHFNDLQSRQLFQHLDGNTSGPKSLS</sequence>
<dbReference type="EMBL" id="BGPR01004202">
    <property type="protein sequence ID" value="GBM97075.1"/>
    <property type="molecule type" value="Genomic_DNA"/>
</dbReference>
<accession>A0A4Y2K5K3</accession>
<organism evidence="1 2">
    <name type="scientific">Araneus ventricosus</name>
    <name type="common">Orbweaver spider</name>
    <name type="synonym">Epeira ventricosa</name>
    <dbReference type="NCBI Taxonomy" id="182803"/>
    <lineage>
        <taxon>Eukaryota</taxon>
        <taxon>Metazoa</taxon>
        <taxon>Ecdysozoa</taxon>
        <taxon>Arthropoda</taxon>
        <taxon>Chelicerata</taxon>
        <taxon>Arachnida</taxon>
        <taxon>Araneae</taxon>
        <taxon>Araneomorphae</taxon>
        <taxon>Entelegynae</taxon>
        <taxon>Araneoidea</taxon>
        <taxon>Araneidae</taxon>
        <taxon>Araneus</taxon>
    </lineage>
</organism>
<proteinExistence type="predicted"/>
<name>A0A4Y2K5K3_ARAVE</name>
<gene>
    <name evidence="1" type="ORF">AVEN_134364_1</name>
</gene>
<comment type="caution">
    <text evidence="1">The sequence shown here is derived from an EMBL/GenBank/DDBJ whole genome shotgun (WGS) entry which is preliminary data.</text>
</comment>
<dbReference type="Proteomes" id="UP000499080">
    <property type="component" value="Unassembled WGS sequence"/>
</dbReference>
<reference evidence="1 2" key="1">
    <citation type="journal article" date="2019" name="Sci. Rep.">
        <title>Orb-weaving spider Araneus ventricosus genome elucidates the spidroin gene catalogue.</title>
        <authorList>
            <person name="Kono N."/>
            <person name="Nakamura H."/>
            <person name="Ohtoshi R."/>
            <person name="Moran D.A.P."/>
            <person name="Shinohara A."/>
            <person name="Yoshida Y."/>
            <person name="Fujiwara M."/>
            <person name="Mori M."/>
            <person name="Tomita M."/>
            <person name="Arakawa K."/>
        </authorList>
    </citation>
    <scope>NUCLEOTIDE SEQUENCE [LARGE SCALE GENOMIC DNA]</scope>
</reference>
<protein>
    <recommendedName>
        <fullName evidence="3">DUF4371 domain-containing protein</fullName>
    </recommendedName>
</protein>